<keyword evidence="6" id="KW-1278">Translocase</keyword>
<proteinExistence type="predicted"/>
<dbReference type="EMBL" id="FNDU01000025">
    <property type="protein sequence ID" value="SDJ12686.1"/>
    <property type="molecule type" value="Genomic_DNA"/>
</dbReference>
<feature type="transmembrane region" description="Helical" evidence="9">
    <location>
        <begin position="178"/>
        <end position="197"/>
    </location>
</feature>
<evidence type="ECO:0000256" key="6">
    <source>
        <dbReference type="ARBA" id="ARBA00022967"/>
    </source>
</evidence>
<gene>
    <name evidence="10" type="ORF">SAMN05216352_12516</name>
</gene>
<evidence type="ECO:0000313" key="10">
    <source>
        <dbReference type="EMBL" id="SDJ12686.1"/>
    </source>
</evidence>
<feature type="transmembrane region" description="Helical" evidence="9">
    <location>
        <begin position="153"/>
        <end position="172"/>
    </location>
</feature>
<evidence type="ECO:0000256" key="7">
    <source>
        <dbReference type="ARBA" id="ARBA00022989"/>
    </source>
</evidence>
<dbReference type="AlphaFoldDB" id="A0A1G8R6S4"/>
<evidence type="ECO:0000256" key="9">
    <source>
        <dbReference type="SAM" id="Phobius"/>
    </source>
</evidence>
<dbReference type="RefSeq" id="WP_170032369.1">
    <property type="nucleotide sequence ID" value="NZ_NJAU01000003.1"/>
</dbReference>
<dbReference type="PANTHER" id="PTHR30578">
    <property type="entry name" value="ELECTRON TRANSPORT COMPLEX PROTEIN RNFD"/>
    <property type="match status" value="1"/>
</dbReference>
<keyword evidence="1" id="KW-0813">Transport</keyword>
<keyword evidence="3" id="KW-0285">Flavoprotein</keyword>
<dbReference type="PANTHER" id="PTHR30578:SF0">
    <property type="entry name" value="ION-TRANSLOCATING OXIDOREDUCTASE COMPLEX SUBUNIT D"/>
    <property type="match status" value="1"/>
</dbReference>
<dbReference type="GO" id="GO:0005886">
    <property type="term" value="C:plasma membrane"/>
    <property type="evidence" value="ECO:0007669"/>
    <property type="project" value="TreeGrafter"/>
</dbReference>
<evidence type="ECO:0000256" key="1">
    <source>
        <dbReference type="ARBA" id="ARBA00022448"/>
    </source>
</evidence>
<feature type="transmembrane region" description="Helical" evidence="9">
    <location>
        <begin position="232"/>
        <end position="249"/>
    </location>
</feature>
<keyword evidence="5 9" id="KW-0812">Transmembrane</keyword>
<reference evidence="10 11" key="1">
    <citation type="submission" date="2016-10" db="EMBL/GenBank/DDBJ databases">
        <authorList>
            <person name="de Groot N.N."/>
        </authorList>
    </citation>
    <scope>NUCLEOTIDE SEQUENCE [LARGE SCALE GENOMIC DNA]</scope>
    <source>
        <strain evidence="11">P4B,CCM 7963,CECT 7998,DSM 25260,IBRC-M 10614,KCTC 13821</strain>
    </source>
</reference>
<feature type="transmembrane region" description="Helical" evidence="9">
    <location>
        <begin position="127"/>
        <end position="146"/>
    </location>
</feature>
<evidence type="ECO:0000256" key="2">
    <source>
        <dbReference type="ARBA" id="ARBA00022553"/>
    </source>
</evidence>
<feature type="transmembrane region" description="Helical" evidence="9">
    <location>
        <begin position="31"/>
        <end position="50"/>
    </location>
</feature>
<feature type="transmembrane region" description="Helical" evidence="9">
    <location>
        <begin position="6"/>
        <end position="24"/>
    </location>
</feature>
<dbReference type="GO" id="GO:0055085">
    <property type="term" value="P:transmembrane transport"/>
    <property type="evidence" value="ECO:0007669"/>
    <property type="project" value="InterPro"/>
</dbReference>
<keyword evidence="11" id="KW-1185">Reference proteome</keyword>
<dbReference type="Pfam" id="PF03116">
    <property type="entry name" value="NQR2_RnfD_RnfE"/>
    <property type="match status" value="2"/>
</dbReference>
<feature type="transmembrane region" description="Helical" evidence="9">
    <location>
        <begin position="101"/>
        <end position="121"/>
    </location>
</feature>
<feature type="transmembrane region" description="Helical" evidence="9">
    <location>
        <begin position="62"/>
        <end position="89"/>
    </location>
</feature>
<evidence type="ECO:0000256" key="4">
    <source>
        <dbReference type="ARBA" id="ARBA00022643"/>
    </source>
</evidence>
<dbReference type="InterPro" id="IPR004338">
    <property type="entry name" value="NqrB/RnfD"/>
</dbReference>
<dbReference type="STRING" id="930129.SAMN05216352_12516"/>
<dbReference type="Proteomes" id="UP000199017">
    <property type="component" value="Unassembled WGS sequence"/>
</dbReference>
<name>A0A1G8R6S4_9BACI</name>
<sequence>MIRDPRSLQIIILTFFTLLGQLYLKFQVTPLQIIVTLITCTVLELLLTYMKDGNIGFPKSAIITGLSIALLLRADTFIPFLIVSFVAIGSKHLLQYKGNHIFNPSNIGIVAIILLFPKTVATAPLQWGFYVALLFIIAIVGTYMVYKVKRFSTILSFLGGFTVAGSARVFFWDQSFRTIFNEFMWGGLLIFTFFMITDPKTSPKSTKGQISYGLVIAILGQIMIHVEVNGALFISLALICLGRFLWIWGKDRWNREYQTLDEPNNLTP</sequence>
<protein>
    <submittedName>
        <fullName evidence="10">NQR2, RnfD, RnfE family</fullName>
    </submittedName>
</protein>
<evidence type="ECO:0000256" key="3">
    <source>
        <dbReference type="ARBA" id="ARBA00022630"/>
    </source>
</evidence>
<organism evidence="10 11">
    <name type="scientific">Alteribacillus bidgolensis</name>
    <dbReference type="NCBI Taxonomy" id="930129"/>
    <lineage>
        <taxon>Bacteria</taxon>
        <taxon>Bacillati</taxon>
        <taxon>Bacillota</taxon>
        <taxon>Bacilli</taxon>
        <taxon>Bacillales</taxon>
        <taxon>Bacillaceae</taxon>
        <taxon>Alteribacillus</taxon>
    </lineage>
</organism>
<evidence type="ECO:0000256" key="8">
    <source>
        <dbReference type="ARBA" id="ARBA00023136"/>
    </source>
</evidence>
<keyword evidence="8 9" id="KW-0472">Membrane</keyword>
<keyword evidence="4" id="KW-0288">FMN</keyword>
<keyword evidence="7 9" id="KW-1133">Transmembrane helix</keyword>
<keyword evidence="2" id="KW-0597">Phosphoprotein</keyword>
<accession>A0A1G8R6S4</accession>
<evidence type="ECO:0000313" key="11">
    <source>
        <dbReference type="Proteomes" id="UP000199017"/>
    </source>
</evidence>
<evidence type="ECO:0000256" key="5">
    <source>
        <dbReference type="ARBA" id="ARBA00022692"/>
    </source>
</evidence>